<evidence type="ECO:0000313" key="1">
    <source>
        <dbReference type="EMBL" id="MCI69869.1"/>
    </source>
</evidence>
<dbReference type="Proteomes" id="UP000265520">
    <property type="component" value="Unassembled WGS sequence"/>
</dbReference>
<protein>
    <submittedName>
        <fullName evidence="1">Uncharacterized protein</fullName>
    </submittedName>
</protein>
<evidence type="ECO:0000313" key="2">
    <source>
        <dbReference type="Proteomes" id="UP000265520"/>
    </source>
</evidence>
<keyword evidence="2" id="KW-1185">Reference proteome</keyword>
<dbReference type="AlphaFoldDB" id="A0A392U8N8"/>
<organism evidence="1 2">
    <name type="scientific">Trifolium medium</name>
    <dbReference type="NCBI Taxonomy" id="97028"/>
    <lineage>
        <taxon>Eukaryota</taxon>
        <taxon>Viridiplantae</taxon>
        <taxon>Streptophyta</taxon>
        <taxon>Embryophyta</taxon>
        <taxon>Tracheophyta</taxon>
        <taxon>Spermatophyta</taxon>
        <taxon>Magnoliopsida</taxon>
        <taxon>eudicotyledons</taxon>
        <taxon>Gunneridae</taxon>
        <taxon>Pentapetalae</taxon>
        <taxon>rosids</taxon>
        <taxon>fabids</taxon>
        <taxon>Fabales</taxon>
        <taxon>Fabaceae</taxon>
        <taxon>Papilionoideae</taxon>
        <taxon>50 kb inversion clade</taxon>
        <taxon>NPAAA clade</taxon>
        <taxon>Hologalegina</taxon>
        <taxon>IRL clade</taxon>
        <taxon>Trifolieae</taxon>
        <taxon>Trifolium</taxon>
    </lineage>
</organism>
<accession>A0A392U8N8</accession>
<feature type="non-terminal residue" evidence="1">
    <location>
        <position position="45"/>
    </location>
</feature>
<comment type="caution">
    <text evidence="1">The sequence shown here is derived from an EMBL/GenBank/DDBJ whole genome shotgun (WGS) entry which is preliminary data.</text>
</comment>
<dbReference type="EMBL" id="LXQA010764598">
    <property type="protein sequence ID" value="MCI69869.1"/>
    <property type="molecule type" value="Genomic_DNA"/>
</dbReference>
<sequence>MKKLNVMMKTKQLNLEIVPTSLLHSIAFLYMQQDQHSTLEGLKIQ</sequence>
<reference evidence="1 2" key="1">
    <citation type="journal article" date="2018" name="Front. Plant Sci.">
        <title>Red Clover (Trifolium pratense) and Zigzag Clover (T. medium) - A Picture of Genomic Similarities and Differences.</title>
        <authorList>
            <person name="Dluhosova J."/>
            <person name="Istvanek J."/>
            <person name="Nedelnik J."/>
            <person name="Repkova J."/>
        </authorList>
    </citation>
    <scope>NUCLEOTIDE SEQUENCE [LARGE SCALE GENOMIC DNA]</scope>
    <source>
        <strain evidence="2">cv. 10/8</strain>
        <tissue evidence="1">Leaf</tissue>
    </source>
</reference>
<proteinExistence type="predicted"/>
<name>A0A392U8N8_9FABA</name>